<name>A0ABN9PWG1_9DINO</name>
<accession>A0ABN9PWG1</accession>
<keyword evidence="2" id="KW-0067">ATP-binding</keyword>
<evidence type="ECO:0000313" key="5">
    <source>
        <dbReference type="Proteomes" id="UP001189429"/>
    </source>
</evidence>
<sequence length="530" mass="59093">MLAQAASALEEPFRFMALRCRGADHRTNLCITAGFCAMGTRERRLPPASSQERVESYVSRMASQFPASYAFATLVPWSSPQRPSKLITPDSAHEGHWDSEEIASLTSECTSLLVPCTFETRYEKRVMNKLLEQLEPHRDMAVFMLQLLEVPGEMSREYVQTVMTRHDALLAIGANAVLLDPGDTPDGLLRSLDQEKAWFEANARRAKSMIDFNDEHFQSILDYHHELLWENVPKALMPKFDPIDPNLVETANRVGDYQMTNRFHARSGKDILLADGSGFEKVVLKVYDKSDHVSAGDLERIHRELRFLRDVLRHPHVVRCTRMCHSFSRVYLVLGFGGTQNMHQRLLDQPGYRLDLEDAVDCTMQIAGALAYCHSQDIVHRQVSLEHIVVEDQSETPFCRLVDFNQATRCPESTLLTTPSGDLPCIAPEVALDESYAAKPADCWSLGVVLLEAAGGLGSMRQAVGWPEEAELEPTARRIKNFFSGEGSHARALAVMGGVRSEPVLANLSALLEPTPTTRAAMDAIAQSSA</sequence>
<gene>
    <name evidence="4" type="ORF">PCOR1329_LOCUS5789</name>
</gene>
<keyword evidence="1" id="KW-0547">Nucleotide-binding</keyword>
<dbReference type="InterPro" id="IPR000719">
    <property type="entry name" value="Prot_kinase_dom"/>
</dbReference>
<evidence type="ECO:0000313" key="4">
    <source>
        <dbReference type="EMBL" id="CAK0796398.1"/>
    </source>
</evidence>
<dbReference type="Gene3D" id="1.10.510.10">
    <property type="entry name" value="Transferase(Phosphotransferase) domain 1"/>
    <property type="match status" value="1"/>
</dbReference>
<dbReference type="InterPro" id="IPR011009">
    <property type="entry name" value="Kinase-like_dom_sf"/>
</dbReference>
<comment type="caution">
    <text evidence="4">The sequence shown here is derived from an EMBL/GenBank/DDBJ whole genome shotgun (WGS) entry which is preliminary data.</text>
</comment>
<dbReference type="PANTHER" id="PTHR24346">
    <property type="entry name" value="MAP/MICROTUBULE AFFINITY-REGULATING KINASE"/>
    <property type="match status" value="1"/>
</dbReference>
<dbReference type="PROSITE" id="PS50011">
    <property type="entry name" value="PROTEIN_KINASE_DOM"/>
    <property type="match status" value="1"/>
</dbReference>
<evidence type="ECO:0000256" key="2">
    <source>
        <dbReference type="ARBA" id="ARBA00022840"/>
    </source>
</evidence>
<dbReference type="Proteomes" id="UP001189429">
    <property type="component" value="Unassembled WGS sequence"/>
</dbReference>
<evidence type="ECO:0000259" key="3">
    <source>
        <dbReference type="PROSITE" id="PS50011"/>
    </source>
</evidence>
<dbReference type="PANTHER" id="PTHR24346:SF30">
    <property type="entry name" value="MATERNAL EMBRYONIC LEUCINE ZIPPER KINASE"/>
    <property type="match status" value="1"/>
</dbReference>
<dbReference type="EMBL" id="CAUYUJ010001538">
    <property type="protein sequence ID" value="CAK0796398.1"/>
    <property type="molecule type" value="Genomic_DNA"/>
</dbReference>
<protein>
    <recommendedName>
        <fullName evidence="3">Protein kinase domain-containing protein</fullName>
    </recommendedName>
</protein>
<keyword evidence="5" id="KW-1185">Reference proteome</keyword>
<dbReference type="SUPFAM" id="SSF56112">
    <property type="entry name" value="Protein kinase-like (PK-like)"/>
    <property type="match status" value="1"/>
</dbReference>
<organism evidence="4 5">
    <name type="scientific">Prorocentrum cordatum</name>
    <dbReference type="NCBI Taxonomy" id="2364126"/>
    <lineage>
        <taxon>Eukaryota</taxon>
        <taxon>Sar</taxon>
        <taxon>Alveolata</taxon>
        <taxon>Dinophyceae</taxon>
        <taxon>Prorocentrales</taxon>
        <taxon>Prorocentraceae</taxon>
        <taxon>Prorocentrum</taxon>
    </lineage>
</organism>
<dbReference type="Pfam" id="PF00069">
    <property type="entry name" value="Pkinase"/>
    <property type="match status" value="1"/>
</dbReference>
<feature type="domain" description="Protein kinase" evidence="3">
    <location>
        <begin position="248"/>
        <end position="530"/>
    </location>
</feature>
<evidence type="ECO:0000256" key="1">
    <source>
        <dbReference type="ARBA" id="ARBA00022741"/>
    </source>
</evidence>
<reference evidence="4" key="1">
    <citation type="submission" date="2023-10" db="EMBL/GenBank/DDBJ databases">
        <authorList>
            <person name="Chen Y."/>
            <person name="Shah S."/>
            <person name="Dougan E. K."/>
            <person name="Thang M."/>
            <person name="Chan C."/>
        </authorList>
    </citation>
    <scope>NUCLEOTIDE SEQUENCE [LARGE SCALE GENOMIC DNA]</scope>
</reference>
<proteinExistence type="predicted"/>